<proteinExistence type="predicted"/>
<gene>
    <name evidence="1" type="ORF">METZ01_LOCUS290629</name>
</gene>
<dbReference type="EMBL" id="UINC01087958">
    <property type="protein sequence ID" value="SVC37775.1"/>
    <property type="molecule type" value="Genomic_DNA"/>
</dbReference>
<name>A0A382LPT2_9ZZZZ</name>
<protein>
    <submittedName>
        <fullName evidence="1">Uncharacterized protein</fullName>
    </submittedName>
</protein>
<sequence>VKSSIDINSIDANLSENHSHSLLQKMLNSPVKARWSQERNTNLKYTPVFLLVAGIATSFAQTTDYGTEERNREIPEITIFGNQDDITAIPGSATEISLDDINHFAEFTGDTF</sequence>
<evidence type="ECO:0000313" key="1">
    <source>
        <dbReference type="EMBL" id="SVC37775.1"/>
    </source>
</evidence>
<feature type="non-terminal residue" evidence="1">
    <location>
        <position position="1"/>
    </location>
</feature>
<accession>A0A382LPT2</accession>
<organism evidence="1">
    <name type="scientific">marine metagenome</name>
    <dbReference type="NCBI Taxonomy" id="408172"/>
    <lineage>
        <taxon>unclassified sequences</taxon>
        <taxon>metagenomes</taxon>
        <taxon>ecological metagenomes</taxon>
    </lineage>
</organism>
<dbReference type="AlphaFoldDB" id="A0A382LPT2"/>
<feature type="non-terminal residue" evidence="1">
    <location>
        <position position="112"/>
    </location>
</feature>
<reference evidence="1" key="1">
    <citation type="submission" date="2018-05" db="EMBL/GenBank/DDBJ databases">
        <authorList>
            <person name="Lanie J.A."/>
            <person name="Ng W.-L."/>
            <person name="Kazmierczak K.M."/>
            <person name="Andrzejewski T.M."/>
            <person name="Davidsen T.M."/>
            <person name="Wayne K.J."/>
            <person name="Tettelin H."/>
            <person name="Glass J.I."/>
            <person name="Rusch D."/>
            <person name="Podicherti R."/>
            <person name="Tsui H.-C.T."/>
            <person name="Winkler M.E."/>
        </authorList>
    </citation>
    <scope>NUCLEOTIDE SEQUENCE</scope>
</reference>